<reference evidence="1 2" key="1">
    <citation type="journal article" date="2018" name="Sci. Data">
        <title>The draft genome sequence of cork oak.</title>
        <authorList>
            <person name="Ramos A.M."/>
            <person name="Usie A."/>
            <person name="Barbosa P."/>
            <person name="Barros P.M."/>
            <person name="Capote T."/>
            <person name="Chaves I."/>
            <person name="Simoes F."/>
            <person name="Abreu I."/>
            <person name="Carrasquinho I."/>
            <person name="Faro C."/>
            <person name="Guimaraes J.B."/>
            <person name="Mendonca D."/>
            <person name="Nobrega F."/>
            <person name="Rodrigues L."/>
            <person name="Saibo N.J.M."/>
            <person name="Varela M.C."/>
            <person name="Egas C."/>
            <person name="Matos J."/>
            <person name="Miguel C.M."/>
            <person name="Oliveira M.M."/>
            <person name="Ricardo C.P."/>
            <person name="Goncalves S."/>
        </authorList>
    </citation>
    <scope>NUCLEOTIDE SEQUENCE [LARGE SCALE GENOMIC DNA]</scope>
    <source>
        <strain evidence="2">cv. HL8</strain>
    </source>
</reference>
<keyword evidence="2" id="KW-1185">Reference proteome</keyword>
<protein>
    <submittedName>
        <fullName evidence="1">Uncharacterized protein</fullName>
    </submittedName>
</protein>
<gene>
    <name evidence="1" type="ORF">CFP56_023567</name>
</gene>
<name>A0AAW0K9H4_QUESU</name>
<dbReference type="EMBL" id="PKMF04000373">
    <property type="protein sequence ID" value="KAK7835231.1"/>
    <property type="molecule type" value="Genomic_DNA"/>
</dbReference>
<dbReference type="Proteomes" id="UP000237347">
    <property type="component" value="Unassembled WGS sequence"/>
</dbReference>
<comment type="caution">
    <text evidence="1">The sequence shown here is derived from an EMBL/GenBank/DDBJ whole genome shotgun (WGS) entry which is preliminary data.</text>
</comment>
<organism evidence="1 2">
    <name type="scientific">Quercus suber</name>
    <name type="common">Cork oak</name>
    <dbReference type="NCBI Taxonomy" id="58331"/>
    <lineage>
        <taxon>Eukaryota</taxon>
        <taxon>Viridiplantae</taxon>
        <taxon>Streptophyta</taxon>
        <taxon>Embryophyta</taxon>
        <taxon>Tracheophyta</taxon>
        <taxon>Spermatophyta</taxon>
        <taxon>Magnoliopsida</taxon>
        <taxon>eudicotyledons</taxon>
        <taxon>Gunneridae</taxon>
        <taxon>Pentapetalae</taxon>
        <taxon>rosids</taxon>
        <taxon>fabids</taxon>
        <taxon>Fagales</taxon>
        <taxon>Fagaceae</taxon>
        <taxon>Quercus</taxon>
    </lineage>
</organism>
<proteinExistence type="predicted"/>
<sequence length="66" mass="7359">MWLRPKKLLVVNALEEPFNFQGRMLVGGCNNGGTNDLCPSLNKPLPLFKDPMNYKDSLGCNHNIAI</sequence>
<dbReference type="AlphaFoldDB" id="A0AAW0K9H4"/>
<evidence type="ECO:0000313" key="2">
    <source>
        <dbReference type="Proteomes" id="UP000237347"/>
    </source>
</evidence>
<accession>A0AAW0K9H4</accession>
<evidence type="ECO:0000313" key="1">
    <source>
        <dbReference type="EMBL" id="KAK7835231.1"/>
    </source>
</evidence>